<keyword evidence="2" id="KW-0539">Nucleus</keyword>
<dbReference type="Proteomes" id="UP000594364">
    <property type="component" value="Chromosome 3"/>
</dbReference>
<dbReference type="GO" id="GO:0003824">
    <property type="term" value="F:catalytic activity"/>
    <property type="evidence" value="ECO:0007669"/>
    <property type="project" value="InterPro"/>
</dbReference>
<dbReference type="GO" id="GO:0005634">
    <property type="term" value="C:nucleus"/>
    <property type="evidence" value="ECO:0007669"/>
    <property type="project" value="UniProtKB-SubCell"/>
</dbReference>
<dbReference type="GO" id="GO:0003677">
    <property type="term" value="F:DNA binding"/>
    <property type="evidence" value="ECO:0007669"/>
    <property type="project" value="InterPro"/>
</dbReference>
<evidence type="ECO:0000313" key="4">
    <source>
        <dbReference type="EMBL" id="QPH00673.1"/>
    </source>
</evidence>
<evidence type="ECO:0000313" key="5">
    <source>
        <dbReference type="Proteomes" id="UP000594364"/>
    </source>
</evidence>
<name>A0A7S9PVI6_EPIFF</name>
<dbReference type="OrthoDB" id="10265068at2759"/>
<protein>
    <recommendedName>
        <fullName evidence="6">HhH-GPD domain-containing protein</fullName>
    </recommendedName>
</protein>
<proteinExistence type="predicted"/>
<keyword evidence="5" id="KW-1185">Reference proteome</keyword>
<accession>A0A7S9PVI6</accession>
<gene>
    <name evidence="4" type="ORF">C2857_004536</name>
</gene>
<organism evidence="4 5">
    <name type="scientific">Epichloe festucae (strain Fl1)</name>
    <dbReference type="NCBI Taxonomy" id="877507"/>
    <lineage>
        <taxon>Eukaryota</taxon>
        <taxon>Fungi</taxon>
        <taxon>Dikarya</taxon>
        <taxon>Ascomycota</taxon>
        <taxon>Pezizomycotina</taxon>
        <taxon>Sordariomycetes</taxon>
        <taxon>Hypocreomycetidae</taxon>
        <taxon>Hypocreales</taxon>
        <taxon>Clavicipitaceae</taxon>
        <taxon>Epichloe</taxon>
    </lineage>
</organism>
<sequence>MCKLGKRKPDAMTMSKCFGASVLSAFDVHEDAADFLSYLIESSDTPAKQKRSLVNASILACSEDFDHLVSCATAIQQSIPRDQNSLEGNDVLTFVWHILTSERHSVDVHPAPWAETDRLILLAQELANDAPYICRPSSKIGHITDAGSAKRRYRRPRSASTNAKSHYWSEEKGATERQIRVDNAIDGRGCHQQRVDSVACAGRYGADLSVKLTTQPSATKKQGCTIAKTVKSALGDKCSHSECRSLLIKLANNRALDPSSSSPYFAPAINVEKLSKRKLAGVVSSVPFPPLYSAQFGLIQEKMAHEPFWLLIAVTFLIKTNGQVALPVFFKVKERFPSPRHLADPLNAEELLGMIRHLGLATNRLKFVQKYATGFLKAPPMAGRAYRVKNYDKRDIPSDSRDGKVYSVGVQDEERDTSLALDTCDGKDTMEAWEIGHMTQGKYTLDSWRIFCRDQLLGRAEDWNGKGKGLEPEFQPEWMRVMPRDKELRAYLRWMWMRKGWEWDPMTGERKMLRPELKRAVNEHRVEYDDEGGLRILDSPRPSSRS</sequence>
<comment type="subcellular location">
    <subcellularLocation>
        <location evidence="1">Nucleus</location>
    </subcellularLocation>
</comment>
<dbReference type="InterPro" id="IPR011257">
    <property type="entry name" value="DNA_glycosylase"/>
</dbReference>
<evidence type="ECO:0000256" key="2">
    <source>
        <dbReference type="ARBA" id="ARBA00023242"/>
    </source>
</evidence>
<evidence type="ECO:0000256" key="3">
    <source>
        <dbReference type="SAM" id="MobiDB-lite"/>
    </source>
</evidence>
<dbReference type="GO" id="GO:0006281">
    <property type="term" value="P:DNA repair"/>
    <property type="evidence" value="ECO:0007669"/>
    <property type="project" value="InterPro"/>
</dbReference>
<dbReference type="EMBL" id="CP031387">
    <property type="protein sequence ID" value="QPH00673.1"/>
    <property type="molecule type" value="Genomic_DNA"/>
</dbReference>
<dbReference type="Gene3D" id="1.10.340.30">
    <property type="entry name" value="Hypothetical protein, domain 2"/>
    <property type="match status" value="1"/>
</dbReference>
<dbReference type="InterPro" id="IPR045138">
    <property type="entry name" value="MeCP2/MBD4"/>
</dbReference>
<evidence type="ECO:0000256" key="1">
    <source>
        <dbReference type="ARBA" id="ARBA00004123"/>
    </source>
</evidence>
<feature type="region of interest" description="Disordered" evidence="3">
    <location>
        <begin position="145"/>
        <end position="171"/>
    </location>
</feature>
<dbReference type="SUPFAM" id="SSF48150">
    <property type="entry name" value="DNA-glycosylase"/>
    <property type="match status" value="1"/>
</dbReference>
<dbReference type="PANTHER" id="PTHR15074:SF0">
    <property type="entry name" value="METHYL-CPG-BINDING DOMAIN PROTEIN 4-LIKE PROTEIN"/>
    <property type="match status" value="1"/>
</dbReference>
<dbReference type="AlphaFoldDB" id="A0A7S9PVI6"/>
<dbReference type="PANTHER" id="PTHR15074">
    <property type="entry name" value="METHYL-CPG-BINDING PROTEIN"/>
    <property type="match status" value="1"/>
</dbReference>
<evidence type="ECO:0008006" key="6">
    <source>
        <dbReference type="Google" id="ProtNLM"/>
    </source>
</evidence>
<reference evidence="4 5" key="1">
    <citation type="journal article" date="2018" name="PLoS Genet.">
        <title>Repeat elements organise 3D genome structure and mediate transcription in the filamentous fungus Epichloe festucae.</title>
        <authorList>
            <person name="Winter D.J."/>
            <person name="Ganley A.R.D."/>
            <person name="Young C.A."/>
            <person name="Liachko I."/>
            <person name="Schardl C.L."/>
            <person name="Dupont P.Y."/>
            <person name="Berry D."/>
            <person name="Ram A."/>
            <person name="Scott B."/>
            <person name="Cox M.P."/>
        </authorList>
    </citation>
    <scope>NUCLEOTIDE SEQUENCE [LARGE SCALE GENOMIC DNA]</scope>
    <source>
        <strain evidence="4 5">Fl1</strain>
    </source>
</reference>